<reference evidence="2 3" key="1">
    <citation type="submission" date="2023-03" db="EMBL/GenBank/DDBJ databases">
        <title>Complete genome sequence of Tepidibacter sp. SWIR-1, isolated from a deep-sea hydrothermal vent.</title>
        <authorList>
            <person name="Li X."/>
        </authorList>
    </citation>
    <scope>NUCLEOTIDE SEQUENCE [LARGE SCALE GENOMIC DNA]</scope>
    <source>
        <strain evidence="2 3">SWIR-1</strain>
    </source>
</reference>
<dbReference type="RefSeq" id="WP_277734004.1">
    <property type="nucleotide sequence ID" value="NZ_CP120733.1"/>
</dbReference>
<accession>A0ABY8EKP0</accession>
<feature type="transmembrane region" description="Helical" evidence="1">
    <location>
        <begin position="29"/>
        <end position="48"/>
    </location>
</feature>
<evidence type="ECO:0000313" key="3">
    <source>
        <dbReference type="Proteomes" id="UP001222800"/>
    </source>
</evidence>
<evidence type="ECO:0008006" key="4">
    <source>
        <dbReference type="Google" id="ProtNLM"/>
    </source>
</evidence>
<sequence length="249" mass="28962">MVLRRVILYPIIFIVTIIVSRSLEQMISNKVLSGIITLILVLGGYIYLCKKRKAKRFSLILDQCDPYKFLEATEKQRKITGKSKKYNVYFDMNKALGLSALGRFEETKEILENIDKSKLSRKDGTEIVYIISLISCYYDLGEIEKAEKLFESKMPILSPLTEKMRESVEFLLADRLFYLGRYEESKKIYEKKISDDNISKCIELEILYKLAQIDEKNGDLESAKSKYIKVSNEGNKLYIAEQSSFYLNR</sequence>
<keyword evidence="1" id="KW-1133">Transmembrane helix</keyword>
<proteinExistence type="predicted"/>
<evidence type="ECO:0000256" key="1">
    <source>
        <dbReference type="SAM" id="Phobius"/>
    </source>
</evidence>
<dbReference type="SUPFAM" id="SSF48452">
    <property type="entry name" value="TPR-like"/>
    <property type="match status" value="1"/>
</dbReference>
<gene>
    <name evidence="2" type="ORF">P4S50_07010</name>
</gene>
<keyword evidence="1" id="KW-0812">Transmembrane</keyword>
<keyword evidence="1" id="KW-0472">Membrane</keyword>
<evidence type="ECO:0000313" key="2">
    <source>
        <dbReference type="EMBL" id="WFD11820.1"/>
    </source>
</evidence>
<keyword evidence="3" id="KW-1185">Reference proteome</keyword>
<dbReference type="EMBL" id="CP120733">
    <property type="protein sequence ID" value="WFD11820.1"/>
    <property type="molecule type" value="Genomic_DNA"/>
</dbReference>
<protein>
    <recommendedName>
        <fullName evidence="4">Tetratricopeptide repeat protein</fullName>
    </recommendedName>
</protein>
<dbReference type="Gene3D" id="1.25.40.10">
    <property type="entry name" value="Tetratricopeptide repeat domain"/>
    <property type="match status" value="1"/>
</dbReference>
<feature type="transmembrane region" description="Helical" evidence="1">
    <location>
        <begin position="7"/>
        <end position="23"/>
    </location>
</feature>
<dbReference type="InterPro" id="IPR011990">
    <property type="entry name" value="TPR-like_helical_dom_sf"/>
</dbReference>
<dbReference type="Proteomes" id="UP001222800">
    <property type="component" value="Chromosome"/>
</dbReference>
<name>A0ABY8EKP0_9FIRM</name>
<organism evidence="2 3">
    <name type="scientific">Tepidibacter hydrothermalis</name>
    <dbReference type="NCBI Taxonomy" id="3036126"/>
    <lineage>
        <taxon>Bacteria</taxon>
        <taxon>Bacillati</taxon>
        <taxon>Bacillota</taxon>
        <taxon>Clostridia</taxon>
        <taxon>Peptostreptococcales</taxon>
        <taxon>Peptostreptococcaceae</taxon>
        <taxon>Tepidibacter</taxon>
    </lineage>
</organism>